<organism evidence="3 4">
    <name type="scientific">Rubroshorea leprosula</name>
    <dbReference type="NCBI Taxonomy" id="152421"/>
    <lineage>
        <taxon>Eukaryota</taxon>
        <taxon>Viridiplantae</taxon>
        <taxon>Streptophyta</taxon>
        <taxon>Embryophyta</taxon>
        <taxon>Tracheophyta</taxon>
        <taxon>Spermatophyta</taxon>
        <taxon>Magnoliopsida</taxon>
        <taxon>eudicotyledons</taxon>
        <taxon>Gunneridae</taxon>
        <taxon>Pentapetalae</taxon>
        <taxon>rosids</taxon>
        <taxon>malvids</taxon>
        <taxon>Malvales</taxon>
        <taxon>Dipterocarpaceae</taxon>
        <taxon>Rubroshorea</taxon>
    </lineage>
</organism>
<reference evidence="3 4" key="1">
    <citation type="journal article" date="2021" name="Commun. Biol.">
        <title>The genome of Shorea leprosula (Dipterocarpaceae) highlights the ecological relevance of drought in aseasonal tropical rainforests.</title>
        <authorList>
            <person name="Ng K.K.S."/>
            <person name="Kobayashi M.J."/>
            <person name="Fawcett J.A."/>
            <person name="Hatakeyama M."/>
            <person name="Paape T."/>
            <person name="Ng C.H."/>
            <person name="Ang C.C."/>
            <person name="Tnah L.H."/>
            <person name="Lee C.T."/>
            <person name="Nishiyama T."/>
            <person name="Sese J."/>
            <person name="O'Brien M.J."/>
            <person name="Copetti D."/>
            <person name="Mohd Noor M.I."/>
            <person name="Ong R.C."/>
            <person name="Putra M."/>
            <person name="Sireger I.Z."/>
            <person name="Indrioko S."/>
            <person name="Kosugi Y."/>
            <person name="Izuno A."/>
            <person name="Isagi Y."/>
            <person name="Lee S.L."/>
            <person name="Shimizu K.K."/>
        </authorList>
    </citation>
    <scope>NUCLEOTIDE SEQUENCE [LARGE SCALE GENOMIC DNA]</scope>
    <source>
        <strain evidence="3">214</strain>
    </source>
</reference>
<dbReference type="PANTHER" id="PTHR43180">
    <property type="entry name" value="3-OXOACYL-(ACYL-CARRIER-PROTEIN) REDUCTASE (AFU_ORTHOLOGUE AFUA_6G11210)"/>
    <property type="match status" value="1"/>
</dbReference>
<dbReference type="GO" id="GO:0016491">
    <property type="term" value="F:oxidoreductase activity"/>
    <property type="evidence" value="ECO:0007669"/>
    <property type="project" value="UniProtKB-KW"/>
</dbReference>
<keyword evidence="4" id="KW-1185">Reference proteome</keyword>
<comment type="similarity">
    <text evidence="1">Belongs to the short-chain dehydrogenases/reductases (SDR) family.</text>
</comment>
<protein>
    <submittedName>
        <fullName evidence="3">Uncharacterized protein</fullName>
    </submittedName>
</protein>
<dbReference type="PRINTS" id="PR00081">
    <property type="entry name" value="GDHRDH"/>
</dbReference>
<dbReference type="Pfam" id="PF00106">
    <property type="entry name" value="adh_short"/>
    <property type="match status" value="1"/>
</dbReference>
<dbReference type="Gene3D" id="3.40.50.720">
    <property type="entry name" value="NAD(P)-binding Rossmann-like Domain"/>
    <property type="match status" value="1"/>
</dbReference>
<dbReference type="PANTHER" id="PTHR43180:SF45">
    <property type="entry name" value="SECOISOLARICIRESINOL DEHYDROGENASE-LIKE ISOFORM X1"/>
    <property type="match status" value="1"/>
</dbReference>
<sequence length="146" mass="15361">MSIQTSGKRLEGKVALVTGGANGIGGTAARLFVKHGAKVLVADIQDKLGHSLCQELGNSESISYVHCDVTSESDVKNTVDFAISKCGKLDIMFNNAGIMSSDATILGADSENFKVVFDVHAFGAFLGAKYAARVMVPAKKVAYCSR</sequence>
<proteinExistence type="inferred from homology"/>
<dbReference type="EMBL" id="BPVZ01000093">
    <property type="protein sequence ID" value="GKV31879.1"/>
    <property type="molecule type" value="Genomic_DNA"/>
</dbReference>
<comment type="caution">
    <text evidence="3">The sequence shown here is derived from an EMBL/GenBank/DDBJ whole genome shotgun (WGS) entry which is preliminary data.</text>
</comment>
<keyword evidence="2" id="KW-0560">Oxidoreductase</keyword>
<evidence type="ECO:0000313" key="4">
    <source>
        <dbReference type="Proteomes" id="UP001054252"/>
    </source>
</evidence>
<name>A0AAV5L3V0_9ROSI</name>
<gene>
    <name evidence="3" type="ORF">SLEP1_g40535</name>
</gene>
<accession>A0AAV5L3V0</accession>
<dbReference type="SUPFAM" id="SSF51735">
    <property type="entry name" value="NAD(P)-binding Rossmann-fold domains"/>
    <property type="match status" value="1"/>
</dbReference>
<dbReference type="Proteomes" id="UP001054252">
    <property type="component" value="Unassembled WGS sequence"/>
</dbReference>
<dbReference type="InterPro" id="IPR036291">
    <property type="entry name" value="NAD(P)-bd_dom_sf"/>
</dbReference>
<dbReference type="AlphaFoldDB" id="A0AAV5L3V0"/>
<evidence type="ECO:0000256" key="1">
    <source>
        <dbReference type="ARBA" id="ARBA00006484"/>
    </source>
</evidence>
<evidence type="ECO:0000313" key="3">
    <source>
        <dbReference type="EMBL" id="GKV31879.1"/>
    </source>
</evidence>
<dbReference type="InterPro" id="IPR002347">
    <property type="entry name" value="SDR_fam"/>
</dbReference>
<evidence type="ECO:0000256" key="2">
    <source>
        <dbReference type="ARBA" id="ARBA00023002"/>
    </source>
</evidence>